<protein>
    <submittedName>
        <fullName evidence="6">Putative capsid protein 2</fullName>
    </submittedName>
</protein>
<dbReference type="GO" id="GO:0019028">
    <property type="term" value="C:viral capsid"/>
    <property type="evidence" value="ECO:0007669"/>
    <property type="project" value="UniProtKB-KW"/>
</dbReference>
<dbReference type="OrthoDB" id="5386at10239"/>
<organism evidence="6 7">
    <name type="scientific">Cafeteria roenbergensis virus (strain BV-PW1)</name>
    <name type="common">CroV</name>
    <dbReference type="NCBI Taxonomy" id="693272"/>
    <lineage>
        <taxon>Viruses</taxon>
        <taxon>Varidnaviria</taxon>
        <taxon>Bamfordvirae</taxon>
        <taxon>Nucleocytoviricota</taxon>
        <taxon>Megaviricetes</taxon>
        <taxon>Imitervirales</taxon>
        <taxon>Mimiviridae</taxon>
        <taxon>Aliimimivirinae</taxon>
        <taxon>Rheavirus</taxon>
        <taxon>Rheavirus sinusmexicani</taxon>
    </lineage>
</organism>
<keyword evidence="7" id="KW-1185">Reference proteome</keyword>
<reference evidence="6 7" key="1">
    <citation type="journal article" date="2010" name="Proc. Natl. Acad. Sci. U.S.A.">
        <title>Giant virus with a remarkable complement of genes infects marine zooplankton.</title>
        <authorList>
            <person name="Fischer M.G."/>
            <person name="Allen M.J."/>
            <person name="Wilson W.H."/>
            <person name="Suttle C.A."/>
        </authorList>
    </citation>
    <scope>NUCLEOTIDE SEQUENCE [LARGE SCALE GENOMIC DNA]</scope>
    <source>
        <strain evidence="6 7">BV-PW1</strain>
    </source>
</reference>
<feature type="domain" description="Major capsid protein N-terminal" evidence="5">
    <location>
        <begin position="28"/>
        <end position="241"/>
    </location>
</feature>
<organismHost>
    <name type="scientific">Cafeteria roenbergensis</name>
    <name type="common">Marine flagellate</name>
    <dbReference type="NCBI Taxonomy" id="33653"/>
</organismHost>
<evidence type="ECO:0000259" key="5">
    <source>
        <dbReference type="Pfam" id="PF16903"/>
    </source>
</evidence>
<dbReference type="Pfam" id="PF04451">
    <property type="entry name" value="Capsid_NCLDV"/>
    <property type="match status" value="1"/>
</dbReference>
<proteinExistence type="predicted"/>
<dbReference type="InterPro" id="IPR038519">
    <property type="entry name" value="MCP_C_sf"/>
</dbReference>
<dbReference type="Pfam" id="PF16903">
    <property type="entry name" value="Capsid_N"/>
    <property type="match status" value="1"/>
</dbReference>
<dbReference type="InterPro" id="IPR007542">
    <property type="entry name" value="MCP_C"/>
</dbReference>
<dbReference type="InterPro" id="IPR031654">
    <property type="entry name" value="Capsid_N"/>
</dbReference>
<name>E3T5G9_CROVB</name>
<keyword evidence="3" id="KW-0946">Virion</keyword>
<evidence type="ECO:0000256" key="1">
    <source>
        <dbReference type="ARBA" id="ARBA00004328"/>
    </source>
</evidence>
<evidence type="ECO:0000256" key="3">
    <source>
        <dbReference type="ARBA" id="ARBA00022844"/>
    </source>
</evidence>
<evidence type="ECO:0000259" key="4">
    <source>
        <dbReference type="Pfam" id="PF04451"/>
    </source>
</evidence>
<comment type="subcellular location">
    <subcellularLocation>
        <location evidence="1">Virion</location>
    </subcellularLocation>
</comment>
<dbReference type="Proteomes" id="UP000029781">
    <property type="component" value="Segment"/>
</dbReference>
<dbReference type="InterPro" id="IPR016112">
    <property type="entry name" value="VP_dsDNA_II"/>
</dbReference>
<gene>
    <name evidence="6" type="ORF">crov398</name>
</gene>
<evidence type="ECO:0000313" key="7">
    <source>
        <dbReference type="Proteomes" id="UP000029781"/>
    </source>
</evidence>
<dbReference type="Gene3D" id="2.70.9.20">
    <property type="entry name" value="Major capsid protein Vp54"/>
    <property type="match status" value="1"/>
</dbReference>
<dbReference type="EMBL" id="GU244497">
    <property type="protein sequence ID" value="ADO67432.1"/>
    <property type="molecule type" value="Genomic_DNA"/>
</dbReference>
<keyword evidence="2" id="KW-0167">Capsid protein</keyword>
<dbReference type="GO" id="GO:0005198">
    <property type="term" value="F:structural molecule activity"/>
    <property type="evidence" value="ECO:0007669"/>
    <property type="project" value="InterPro"/>
</dbReference>
<feature type="domain" description="Major capsid protein C-terminal" evidence="4">
    <location>
        <begin position="245"/>
        <end position="456"/>
    </location>
</feature>
<dbReference type="RefSeq" id="YP_003970031.1">
    <property type="nucleotide sequence ID" value="NC_014637.1"/>
</dbReference>
<sequence length="461" mass="53584">MSQDGPLIDLVSRGVQDQQIITNDLDKSLFVNNINQHTNFSRGTITVDFKGNGNWGSTIKFTIPQEGDLLSSMYLNLKLPEMSVDDIKGINPNEKDNYRIRWANYIGNALIDKVTLKIGGKIIDEQYGIYMQLHTDLYDDDWNKMMMIGHDGNLNLPQKILYSEELFIPLKFWFSDDPSKALPLIALKHEDVEIEVKFTEFHKCYSILKVTGSSSELVHTTKKINLKQFEKIQLETNMVYLSCKERNQILIKDHEILITQVQRRQKSVNTDSFIELDLNHPVKELIFFIQPLRNLNQGEIFNFSSKLDYLSHEYENIKGYDVVPYRLMPKYHLLDQARILFNGKERVSWKNYKYYYYLQNYEHYRNSADQYIYLYSFSVNPLSNNPSGSCNFSRIDNAQLQFKLRTVPKTSLTITNSENNVEVIKVNGSIKDDNAGLLTLYATNYNYLIIKNGVAGLKFNN</sequence>
<accession>E3T5G9</accession>
<dbReference type="SUPFAM" id="SSF49749">
    <property type="entry name" value="Group II dsDNA viruses VP"/>
    <property type="match status" value="2"/>
</dbReference>
<dbReference type="KEGG" id="vg:9887801"/>
<dbReference type="GeneID" id="9887801"/>
<dbReference type="Gene3D" id="2.70.9.10">
    <property type="entry name" value="Adenovirus Type 2 Hexon, domain 4"/>
    <property type="match status" value="1"/>
</dbReference>
<evidence type="ECO:0000256" key="2">
    <source>
        <dbReference type="ARBA" id="ARBA00022561"/>
    </source>
</evidence>
<evidence type="ECO:0000313" key="6">
    <source>
        <dbReference type="EMBL" id="ADO67432.1"/>
    </source>
</evidence>